<keyword evidence="4" id="KW-1185">Reference proteome</keyword>
<dbReference type="InterPro" id="IPR001810">
    <property type="entry name" value="F-box_dom"/>
</dbReference>
<name>L1J2F3_GUITC</name>
<evidence type="ECO:0000259" key="1">
    <source>
        <dbReference type="Pfam" id="PF12937"/>
    </source>
</evidence>
<proteinExistence type="predicted"/>
<dbReference type="Gene3D" id="1.20.1280.50">
    <property type="match status" value="1"/>
</dbReference>
<reference evidence="3" key="3">
    <citation type="submission" date="2016-03" db="UniProtKB">
        <authorList>
            <consortium name="EnsemblProtists"/>
        </authorList>
    </citation>
    <scope>IDENTIFICATION</scope>
</reference>
<dbReference type="SUPFAM" id="SSF81383">
    <property type="entry name" value="F-box domain"/>
    <property type="match status" value="1"/>
</dbReference>
<dbReference type="KEGG" id="gtt:GUITHDRAFT_164132"/>
<dbReference type="HOGENOM" id="CLU_751109_0_0_1"/>
<evidence type="ECO:0000313" key="4">
    <source>
        <dbReference type="Proteomes" id="UP000011087"/>
    </source>
</evidence>
<sequence>MQNPGHVHRFCKSQSVEIKNNFDENMILNLSDILHEILIYLPAEEIGKVMSTCRMIYAISNSEHLWRRLAFRDFPPHLSVWDMSNQDSTLEWKSLYKKAHTDYINLRGIYAIGGCCKRLQALCTVYRFEVDQRIWREVPELQHPRFFAVAAELQSKLYIMGGMQGAFERLRSSHCAAVLHSKIYAIGGDNLRGALSSVERLNTEQGKWERVADLAGGLDNNKNVLDSVERYDESIDKWTVVTFMPSPRVCMQLVSVSGRLYFAGGFDEMLQRTGAVESYNPSSGSWKNMASLNRDRGSFALVALGGVLHVIGSKPDQSGSKCSMERYNYELDRWDDIARQSIEGGGAEGKWIPGSDYFHSCRAFHSFML</sequence>
<dbReference type="SMART" id="SM00612">
    <property type="entry name" value="Kelch"/>
    <property type="match status" value="4"/>
</dbReference>
<reference evidence="4" key="2">
    <citation type="submission" date="2012-11" db="EMBL/GenBank/DDBJ databases">
        <authorList>
            <person name="Kuo A."/>
            <person name="Curtis B.A."/>
            <person name="Tanifuji G."/>
            <person name="Burki F."/>
            <person name="Gruber A."/>
            <person name="Irimia M."/>
            <person name="Maruyama S."/>
            <person name="Arias M.C."/>
            <person name="Ball S.G."/>
            <person name="Gile G.H."/>
            <person name="Hirakawa Y."/>
            <person name="Hopkins J.F."/>
            <person name="Rensing S.A."/>
            <person name="Schmutz J."/>
            <person name="Symeonidi A."/>
            <person name="Elias M."/>
            <person name="Eveleigh R.J."/>
            <person name="Herman E.K."/>
            <person name="Klute M.J."/>
            <person name="Nakayama T."/>
            <person name="Obornik M."/>
            <person name="Reyes-Prieto A."/>
            <person name="Armbrust E.V."/>
            <person name="Aves S.J."/>
            <person name="Beiko R.G."/>
            <person name="Coutinho P."/>
            <person name="Dacks J.B."/>
            <person name="Durnford D.G."/>
            <person name="Fast N.M."/>
            <person name="Green B.R."/>
            <person name="Grisdale C."/>
            <person name="Hempe F."/>
            <person name="Henrissat B."/>
            <person name="Hoppner M.P."/>
            <person name="Ishida K.-I."/>
            <person name="Kim E."/>
            <person name="Koreny L."/>
            <person name="Kroth P.G."/>
            <person name="Liu Y."/>
            <person name="Malik S.-B."/>
            <person name="Maier U.G."/>
            <person name="McRose D."/>
            <person name="Mock T."/>
            <person name="Neilson J.A."/>
            <person name="Onodera N.T."/>
            <person name="Poole A.M."/>
            <person name="Pritham E.J."/>
            <person name="Richards T.A."/>
            <person name="Rocap G."/>
            <person name="Roy S.W."/>
            <person name="Sarai C."/>
            <person name="Schaack S."/>
            <person name="Shirato S."/>
            <person name="Slamovits C.H."/>
            <person name="Spencer D.F."/>
            <person name="Suzuki S."/>
            <person name="Worden A.Z."/>
            <person name="Zauner S."/>
            <person name="Barry K."/>
            <person name="Bell C."/>
            <person name="Bharti A.K."/>
            <person name="Crow J.A."/>
            <person name="Grimwood J."/>
            <person name="Kramer R."/>
            <person name="Lindquist E."/>
            <person name="Lucas S."/>
            <person name="Salamov A."/>
            <person name="McFadden G.I."/>
            <person name="Lane C.E."/>
            <person name="Keeling P.J."/>
            <person name="Gray M.W."/>
            <person name="Grigoriev I.V."/>
            <person name="Archibald J.M."/>
        </authorList>
    </citation>
    <scope>NUCLEOTIDE SEQUENCE</scope>
    <source>
        <strain evidence="4">CCMP2712</strain>
    </source>
</reference>
<evidence type="ECO:0000313" key="2">
    <source>
        <dbReference type="EMBL" id="EKX42289.1"/>
    </source>
</evidence>
<dbReference type="AlphaFoldDB" id="L1J2F3"/>
<dbReference type="STRING" id="905079.L1J2F3"/>
<dbReference type="EnsemblProtists" id="EKX42289">
    <property type="protein sequence ID" value="EKX42289"/>
    <property type="gene ID" value="GUITHDRAFT_164132"/>
</dbReference>
<feature type="domain" description="F-box" evidence="1">
    <location>
        <begin position="32"/>
        <end position="72"/>
    </location>
</feature>
<protein>
    <recommendedName>
        <fullName evidence="1">F-box domain-containing protein</fullName>
    </recommendedName>
</protein>
<dbReference type="Proteomes" id="UP000011087">
    <property type="component" value="Unassembled WGS sequence"/>
</dbReference>
<dbReference type="PaxDb" id="55529-EKX42289"/>
<dbReference type="GeneID" id="17298938"/>
<gene>
    <name evidence="2" type="ORF">GUITHDRAFT_164132</name>
</gene>
<dbReference type="InterPro" id="IPR015915">
    <property type="entry name" value="Kelch-typ_b-propeller"/>
</dbReference>
<evidence type="ECO:0000313" key="3">
    <source>
        <dbReference type="EnsemblProtists" id="EKX42289"/>
    </source>
</evidence>
<organism evidence="2">
    <name type="scientific">Guillardia theta (strain CCMP2712)</name>
    <name type="common">Cryptophyte</name>
    <dbReference type="NCBI Taxonomy" id="905079"/>
    <lineage>
        <taxon>Eukaryota</taxon>
        <taxon>Cryptophyceae</taxon>
        <taxon>Pyrenomonadales</taxon>
        <taxon>Geminigeraceae</taxon>
        <taxon>Guillardia</taxon>
    </lineage>
</organism>
<dbReference type="eggNOG" id="KOG4441">
    <property type="taxonomic scope" value="Eukaryota"/>
</dbReference>
<dbReference type="CDD" id="cd22146">
    <property type="entry name" value="F-box_ScMFB1-like"/>
    <property type="match status" value="1"/>
</dbReference>
<reference evidence="2 4" key="1">
    <citation type="journal article" date="2012" name="Nature">
        <title>Algal genomes reveal evolutionary mosaicism and the fate of nucleomorphs.</title>
        <authorList>
            <consortium name="DOE Joint Genome Institute"/>
            <person name="Curtis B.A."/>
            <person name="Tanifuji G."/>
            <person name="Burki F."/>
            <person name="Gruber A."/>
            <person name="Irimia M."/>
            <person name="Maruyama S."/>
            <person name="Arias M.C."/>
            <person name="Ball S.G."/>
            <person name="Gile G.H."/>
            <person name="Hirakawa Y."/>
            <person name="Hopkins J.F."/>
            <person name="Kuo A."/>
            <person name="Rensing S.A."/>
            <person name="Schmutz J."/>
            <person name="Symeonidi A."/>
            <person name="Elias M."/>
            <person name="Eveleigh R.J."/>
            <person name="Herman E.K."/>
            <person name="Klute M.J."/>
            <person name="Nakayama T."/>
            <person name="Obornik M."/>
            <person name="Reyes-Prieto A."/>
            <person name="Armbrust E.V."/>
            <person name="Aves S.J."/>
            <person name="Beiko R.G."/>
            <person name="Coutinho P."/>
            <person name="Dacks J.B."/>
            <person name="Durnford D.G."/>
            <person name="Fast N.M."/>
            <person name="Green B.R."/>
            <person name="Grisdale C.J."/>
            <person name="Hempel F."/>
            <person name="Henrissat B."/>
            <person name="Hoppner M.P."/>
            <person name="Ishida K."/>
            <person name="Kim E."/>
            <person name="Koreny L."/>
            <person name="Kroth P.G."/>
            <person name="Liu Y."/>
            <person name="Malik S.B."/>
            <person name="Maier U.G."/>
            <person name="McRose D."/>
            <person name="Mock T."/>
            <person name="Neilson J.A."/>
            <person name="Onodera N.T."/>
            <person name="Poole A.M."/>
            <person name="Pritham E.J."/>
            <person name="Richards T.A."/>
            <person name="Rocap G."/>
            <person name="Roy S.W."/>
            <person name="Sarai C."/>
            <person name="Schaack S."/>
            <person name="Shirato S."/>
            <person name="Slamovits C.H."/>
            <person name="Spencer D.F."/>
            <person name="Suzuki S."/>
            <person name="Worden A.Z."/>
            <person name="Zauner S."/>
            <person name="Barry K."/>
            <person name="Bell C."/>
            <person name="Bharti A.K."/>
            <person name="Crow J.A."/>
            <person name="Grimwood J."/>
            <person name="Kramer R."/>
            <person name="Lindquist E."/>
            <person name="Lucas S."/>
            <person name="Salamov A."/>
            <person name="McFadden G.I."/>
            <person name="Lane C.E."/>
            <person name="Keeling P.J."/>
            <person name="Gray M.W."/>
            <person name="Grigoriev I.V."/>
            <person name="Archibald J.M."/>
        </authorList>
    </citation>
    <scope>NUCLEOTIDE SEQUENCE</scope>
    <source>
        <strain evidence="2 4">CCMP2712</strain>
    </source>
</reference>
<dbReference type="InterPro" id="IPR006652">
    <property type="entry name" value="Kelch_1"/>
</dbReference>
<dbReference type="Pfam" id="PF01344">
    <property type="entry name" value="Kelch_1"/>
    <property type="match status" value="3"/>
</dbReference>
<accession>L1J2F3</accession>
<dbReference type="SUPFAM" id="SSF117281">
    <property type="entry name" value="Kelch motif"/>
    <property type="match status" value="1"/>
</dbReference>
<dbReference type="PANTHER" id="PTHR46375">
    <property type="entry name" value="KELCH REPEAT AND BTB DOMAIN-CONTAINING PROTEIN 13-RELATED"/>
    <property type="match status" value="1"/>
</dbReference>
<dbReference type="Pfam" id="PF12937">
    <property type="entry name" value="F-box-like"/>
    <property type="match status" value="1"/>
</dbReference>
<dbReference type="Gene3D" id="2.120.10.80">
    <property type="entry name" value="Kelch-type beta propeller"/>
    <property type="match status" value="3"/>
</dbReference>
<dbReference type="InterPro" id="IPR036047">
    <property type="entry name" value="F-box-like_dom_sf"/>
</dbReference>
<dbReference type="InterPro" id="IPR052392">
    <property type="entry name" value="Kelch-BTB_domain-containing"/>
</dbReference>
<dbReference type="EMBL" id="JH993017">
    <property type="protein sequence ID" value="EKX42289.1"/>
    <property type="molecule type" value="Genomic_DNA"/>
</dbReference>
<dbReference type="PANTHER" id="PTHR46375:SF3">
    <property type="entry name" value="KELCH REPEAT AND BTB DOMAIN-CONTAINING PROTEIN 13"/>
    <property type="match status" value="1"/>
</dbReference>
<dbReference type="RefSeq" id="XP_005829269.1">
    <property type="nucleotide sequence ID" value="XM_005829212.1"/>
</dbReference>
<dbReference type="OrthoDB" id="191037at2759"/>